<gene>
    <name evidence="1" type="ORF">D1H98_03475</name>
</gene>
<proteinExistence type="predicted"/>
<accession>A0A3A6UQX3</accession>
<evidence type="ECO:0000313" key="2">
    <source>
        <dbReference type="Proteomes" id="UP000277145"/>
    </source>
</evidence>
<reference evidence="1 2" key="1">
    <citation type="submission" date="2018-08" db="EMBL/GenBank/DDBJ databases">
        <title>Genome Sequences of Legionella pneumophila subsp. pneumophila Isolates, Recovered from a Drinking Water System in a Large Builging.</title>
        <authorList>
            <person name="Gomez-Alvarez V."/>
            <person name="Boczek L."/>
            <person name="King D."/>
            <person name="Pemberton A."/>
            <person name="Pfaller S."/>
            <person name="Rodgers M."/>
            <person name="Santodomingo J."/>
            <person name="Revetta R."/>
        </authorList>
    </citation>
    <scope>NUCLEOTIDE SEQUENCE [LARGE SCALE GENOMIC DNA]</scope>
    <source>
        <strain evidence="1 2">L01C.1</strain>
    </source>
</reference>
<comment type="caution">
    <text evidence="1">The sequence shown here is derived from an EMBL/GenBank/DDBJ whole genome shotgun (WGS) entry which is preliminary data.</text>
</comment>
<organism evidence="1 2">
    <name type="scientific">Legionella pneumophila subsp. pneumophila</name>
    <dbReference type="NCBI Taxonomy" id="91891"/>
    <lineage>
        <taxon>Bacteria</taxon>
        <taxon>Pseudomonadati</taxon>
        <taxon>Pseudomonadota</taxon>
        <taxon>Gammaproteobacteria</taxon>
        <taxon>Legionellales</taxon>
        <taxon>Legionellaceae</taxon>
        <taxon>Legionella</taxon>
    </lineage>
</organism>
<dbReference type="Proteomes" id="UP000277145">
    <property type="component" value="Unassembled WGS sequence"/>
</dbReference>
<protein>
    <submittedName>
        <fullName evidence="1">Uncharacterized protein</fullName>
    </submittedName>
</protein>
<dbReference type="EMBL" id="QWDR01000001">
    <property type="protein sequence ID" value="RJY33869.1"/>
    <property type="molecule type" value="Genomic_DNA"/>
</dbReference>
<dbReference type="AlphaFoldDB" id="A0A3A6UQX3"/>
<name>A0A3A6UQX3_LEGPN</name>
<sequence>MYKTKDNPVLGMVLKIKLRKFVTKIICKDRYCQKKQQSKIALYNYQVNYKINKMKKSKYNQI</sequence>
<evidence type="ECO:0000313" key="1">
    <source>
        <dbReference type="EMBL" id="RJY33869.1"/>
    </source>
</evidence>